<dbReference type="GeneID" id="39472070"/>
<dbReference type="OrthoDB" id="8526851at2"/>
<keyword evidence="1" id="KW-0614">Plasmid</keyword>
<dbReference type="RefSeq" id="WP_129356033.1">
    <property type="nucleotide sequence ID" value="NZ_CP026539.1"/>
</dbReference>
<dbReference type="KEGG" id="dcb:C3Y92_20145"/>
<protein>
    <recommendedName>
        <fullName evidence="3">Transposase</fullName>
    </recommendedName>
</protein>
<evidence type="ECO:0008006" key="3">
    <source>
        <dbReference type="Google" id="ProtNLM"/>
    </source>
</evidence>
<accession>A0A4P6HSA3</accession>
<proteinExistence type="predicted"/>
<name>A0A4P6HSA3_9BACT</name>
<dbReference type="Proteomes" id="UP000293296">
    <property type="component" value="Plasmid pDCAR1"/>
</dbReference>
<organism evidence="1 2">
    <name type="scientific">Solidesulfovibrio carbinolicus</name>
    <dbReference type="NCBI Taxonomy" id="296842"/>
    <lineage>
        <taxon>Bacteria</taxon>
        <taxon>Pseudomonadati</taxon>
        <taxon>Thermodesulfobacteriota</taxon>
        <taxon>Desulfovibrionia</taxon>
        <taxon>Desulfovibrionales</taxon>
        <taxon>Desulfovibrionaceae</taxon>
        <taxon>Solidesulfovibrio</taxon>
    </lineage>
</organism>
<gene>
    <name evidence="1" type="ORF">C3Y92_20145</name>
</gene>
<dbReference type="NCBIfam" id="NF047593">
    <property type="entry name" value="IS66_ISAeme5_TnpA"/>
    <property type="match status" value="1"/>
</dbReference>
<reference evidence="1 2" key="1">
    <citation type="submission" date="2018-02" db="EMBL/GenBank/DDBJ databases">
        <title>Genome sequence of Desulfovibrio carbinolicus DSM 3852.</title>
        <authorList>
            <person name="Wilbanks E."/>
            <person name="Skennerton C.T."/>
            <person name="Orphan V.J."/>
        </authorList>
    </citation>
    <scope>NUCLEOTIDE SEQUENCE [LARGE SCALE GENOMIC DNA]</scope>
    <source>
        <strain evidence="1 2">DSM 3852</strain>
        <plasmid evidence="2">pdcar1</plasmid>
    </source>
</reference>
<geneLocation type="plasmid" evidence="2">
    <name>pdcar1</name>
</geneLocation>
<evidence type="ECO:0000313" key="1">
    <source>
        <dbReference type="EMBL" id="QAZ69594.1"/>
    </source>
</evidence>
<keyword evidence="2" id="KW-1185">Reference proteome</keyword>
<dbReference type="EMBL" id="CP026539">
    <property type="protein sequence ID" value="QAZ69594.1"/>
    <property type="molecule type" value="Genomic_DNA"/>
</dbReference>
<dbReference type="AlphaFoldDB" id="A0A4P6HSA3"/>
<evidence type="ECO:0000313" key="2">
    <source>
        <dbReference type="Proteomes" id="UP000293296"/>
    </source>
</evidence>
<sequence length="116" mass="12901">MVASATEHRSEKAAYWAEHFEAWRGSGLSQGAYCRRHGLSQSSWGYWRNRLARLANEEAAPCFAIVPVPLPASPQADMATTPEPMLVHVGNAFHIEIRGDFAAPVLEKLIRTLTRL</sequence>